<comment type="caution">
    <text evidence="1">The sequence shown here is derived from an EMBL/GenBank/DDBJ whole genome shotgun (WGS) entry which is preliminary data.</text>
</comment>
<sequence>MVDYLLIDLRCYRFCLLQCQQQFQDYKKIVLDPIKLNGTICGSNGKNGRVFAKSVCLLKSNVLLSCYTVNRARNAAADKYALWS</sequence>
<evidence type="ECO:0000313" key="2">
    <source>
        <dbReference type="Proteomes" id="UP001202328"/>
    </source>
</evidence>
<accession>A0AAD4TBB1</accession>
<dbReference type="EMBL" id="JAJJMB010003633">
    <property type="protein sequence ID" value="KAI3946868.1"/>
    <property type="molecule type" value="Genomic_DNA"/>
</dbReference>
<dbReference type="Proteomes" id="UP001202328">
    <property type="component" value="Unassembled WGS sequence"/>
</dbReference>
<organism evidence="1 2">
    <name type="scientific">Papaver atlanticum</name>
    <dbReference type="NCBI Taxonomy" id="357466"/>
    <lineage>
        <taxon>Eukaryota</taxon>
        <taxon>Viridiplantae</taxon>
        <taxon>Streptophyta</taxon>
        <taxon>Embryophyta</taxon>
        <taxon>Tracheophyta</taxon>
        <taxon>Spermatophyta</taxon>
        <taxon>Magnoliopsida</taxon>
        <taxon>Ranunculales</taxon>
        <taxon>Papaveraceae</taxon>
        <taxon>Papaveroideae</taxon>
        <taxon>Papaver</taxon>
    </lineage>
</organism>
<name>A0AAD4TBB1_9MAGN</name>
<dbReference type="AlphaFoldDB" id="A0AAD4TBB1"/>
<gene>
    <name evidence="1" type="ORF">MKW98_003431</name>
</gene>
<proteinExistence type="predicted"/>
<keyword evidence="2" id="KW-1185">Reference proteome</keyword>
<protein>
    <submittedName>
        <fullName evidence="1">Uncharacterized protein</fullName>
    </submittedName>
</protein>
<reference evidence="1" key="1">
    <citation type="submission" date="2022-04" db="EMBL/GenBank/DDBJ databases">
        <title>A functionally conserved STORR gene fusion in Papaver species that diverged 16.8 million years ago.</title>
        <authorList>
            <person name="Catania T."/>
        </authorList>
    </citation>
    <scope>NUCLEOTIDE SEQUENCE</scope>
    <source>
        <strain evidence="1">S-188037</strain>
    </source>
</reference>
<evidence type="ECO:0000313" key="1">
    <source>
        <dbReference type="EMBL" id="KAI3946868.1"/>
    </source>
</evidence>